<dbReference type="InterPro" id="IPR052344">
    <property type="entry name" value="Transposase-related"/>
</dbReference>
<evidence type="ECO:0000259" key="5">
    <source>
        <dbReference type="Pfam" id="PF13817"/>
    </source>
</evidence>
<evidence type="ECO:0000259" key="4">
    <source>
        <dbReference type="Pfam" id="PF13007"/>
    </source>
</evidence>
<evidence type="ECO:0000256" key="1">
    <source>
        <dbReference type="SAM" id="Coils"/>
    </source>
</evidence>
<dbReference type="Pfam" id="PF13007">
    <property type="entry name" value="LZ_Tnp_IS66"/>
    <property type="match status" value="1"/>
</dbReference>
<dbReference type="Pfam" id="PF13817">
    <property type="entry name" value="DDE_Tnp_IS66_C"/>
    <property type="match status" value="1"/>
</dbReference>
<dbReference type="EMBL" id="JACDTY010000049">
    <property type="protein sequence ID" value="MBA1145404.1"/>
    <property type="molecule type" value="Genomic_DNA"/>
</dbReference>
<dbReference type="PANTHER" id="PTHR33678">
    <property type="entry name" value="BLL1576 PROTEIN"/>
    <property type="match status" value="1"/>
</dbReference>
<dbReference type="Proteomes" id="UP000558284">
    <property type="component" value="Unassembled WGS sequence"/>
</dbReference>
<keyword evidence="7" id="KW-1185">Reference proteome</keyword>
<feature type="coiled-coil region" evidence="1">
    <location>
        <begin position="33"/>
        <end position="60"/>
    </location>
</feature>
<evidence type="ECO:0000259" key="3">
    <source>
        <dbReference type="Pfam" id="PF13005"/>
    </source>
</evidence>
<dbReference type="InterPro" id="IPR039552">
    <property type="entry name" value="IS66_C"/>
</dbReference>
<name>A0A838BIW7_9HYPH</name>
<dbReference type="Pfam" id="PF03050">
    <property type="entry name" value="DDE_Tnp_IS66"/>
    <property type="match status" value="1"/>
</dbReference>
<organism evidence="6 7">
    <name type="scientific">Mesorhizobium neociceri</name>
    <dbReference type="NCBI Taxonomy" id="1307853"/>
    <lineage>
        <taxon>Bacteria</taxon>
        <taxon>Pseudomonadati</taxon>
        <taxon>Pseudomonadota</taxon>
        <taxon>Alphaproteobacteria</taxon>
        <taxon>Hyphomicrobiales</taxon>
        <taxon>Phyllobacteriaceae</taxon>
        <taxon>Mesorhizobium</taxon>
    </lineage>
</organism>
<protein>
    <submittedName>
        <fullName evidence="6">IS66 family transposase</fullName>
    </submittedName>
</protein>
<evidence type="ECO:0000313" key="6">
    <source>
        <dbReference type="EMBL" id="MBA1145404.1"/>
    </source>
</evidence>
<dbReference type="InterPro" id="IPR004291">
    <property type="entry name" value="Transposase_IS66_central"/>
</dbReference>
<proteinExistence type="predicted"/>
<dbReference type="InterPro" id="IPR024463">
    <property type="entry name" value="Transposase_TnpC_homeodom"/>
</dbReference>
<dbReference type="PANTHER" id="PTHR33678:SF1">
    <property type="entry name" value="BLL1576 PROTEIN"/>
    <property type="match status" value="1"/>
</dbReference>
<dbReference type="AlphaFoldDB" id="A0A838BIW7"/>
<gene>
    <name evidence="6" type="ORF">H0241_35205</name>
</gene>
<feature type="domain" description="Transposase IS66 central" evidence="2">
    <location>
        <begin position="186"/>
        <end position="468"/>
    </location>
</feature>
<feature type="domain" description="Transposase IS66 C-terminal" evidence="5">
    <location>
        <begin position="475"/>
        <end position="513"/>
    </location>
</feature>
<feature type="domain" description="Transposase IS66 zinc-finger binding" evidence="3">
    <location>
        <begin position="126"/>
        <end position="168"/>
    </location>
</feature>
<keyword evidence="1" id="KW-0175">Coiled coil</keyword>
<dbReference type="Pfam" id="PF13005">
    <property type="entry name" value="zf-IS66"/>
    <property type="match status" value="1"/>
</dbReference>
<dbReference type="NCBIfam" id="NF033517">
    <property type="entry name" value="transpos_IS66"/>
    <property type="match status" value="1"/>
</dbReference>
<accession>A0A838BIW7</accession>
<evidence type="ECO:0000259" key="2">
    <source>
        <dbReference type="Pfam" id="PF03050"/>
    </source>
</evidence>
<feature type="domain" description="Transposase TnpC homeodomain" evidence="4">
    <location>
        <begin position="49"/>
        <end position="117"/>
    </location>
</feature>
<dbReference type="InterPro" id="IPR024474">
    <property type="entry name" value="Znf_dom_IS66"/>
</dbReference>
<reference evidence="6 7" key="1">
    <citation type="submission" date="2020-07" db="EMBL/GenBank/DDBJ databases">
        <title>Definition of the novel symbiovar canariense within Mesorhizobium novociceri, a new species of genus Mesorhizobium nodulating Cicer canariense in the Caldera de Taburiente National Park (La Palma, Canary Islands).</title>
        <authorList>
            <person name="Leon-Barrios M."/>
            <person name="Perez-Yepez J."/>
            <person name="Flores-Felix J.D."/>
            <person name="Ramirez-Baena M.H."/>
            <person name="Pulido-Suarez L."/>
            <person name="Igual J.M."/>
            <person name="Velazquez E."/>
            <person name="Peix A."/>
        </authorList>
    </citation>
    <scope>NUCLEOTIDE SEQUENCE [LARGE SCALE GENOMIC DNA]</scope>
    <source>
        <strain evidence="6 7">CCANP35</strain>
    </source>
</reference>
<sequence length="527" mass="59165">MSEQAPSIADFLARIAFLEAAVSARDTTIAERDEQLRRERAEAALRIQRLQLQIDRFNRKAFGRSSEKLGQMLLELEDLETDVAAGVPDAELPIVTDTDKVRILPVRKLNPNLPRKQIVREPSCACCPGCGGDLRAMGEDSEEMLDLVAQAWQVIETVRPKYSCRTCDKIIQAPAPAKAIARGKLSYAALAHIMMAKWGYHLPFYRQVQMMAAKGVDIERSTLARSAGYAAALLDPIYNRLREIGRTRTKIHTDDTRLPILAPSTGTTYKGALWVYVADDRNSGSQEPPIAWYRATMGRAGESVMTELGGFAGTLQADGFTGYNQIYRGGVIREAACLAHLRRKIFDVHDSQPTELSTTAMAGIQAIYRIEEEIRGLPPAERLAARRRRTRPLVRALRRQLMRQANGLSRHADIAKAFAYGTKRWRAFNRFLYDGQLEPDNLIAERAIRGFTVGRRNWLFSGSFAAAERSAVVLSIIETCKLCGVDAEAYMADVTERIQNDWPASRWDELMPWNWVRRQEMPLPLAA</sequence>
<evidence type="ECO:0000313" key="7">
    <source>
        <dbReference type="Proteomes" id="UP000558284"/>
    </source>
</evidence>
<dbReference type="RefSeq" id="WP_181062284.1">
    <property type="nucleotide sequence ID" value="NZ_JACDTY010000049.1"/>
</dbReference>
<comment type="caution">
    <text evidence="6">The sequence shown here is derived from an EMBL/GenBank/DDBJ whole genome shotgun (WGS) entry which is preliminary data.</text>
</comment>